<dbReference type="KEGG" id="ccar:109070584"/>
<dbReference type="GeneID" id="109070584"/>
<dbReference type="PANTHER" id="PTHR17609:SF3">
    <property type="entry name" value="SAP DOMAIN-CONTAINING PROTEIN"/>
    <property type="match status" value="1"/>
</dbReference>
<feature type="compositionally biased region" description="Pro residues" evidence="1">
    <location>
        <begin position="101"/>
        <end position="116"/>
    </location>
</feature>
<dbReference type="OrthoDB" id="8948380at2759"/>
<protein>
    <submittedName>
        <fullName evidence="3">LOW QUALITY PROTEIN: uncharacterized protein LOC109070584</fullName>
    </submittedName>
</protein>
<sequence length="683" mass="77595">MAHPTHLQSKPDPEQFCRDGGFECPCCSFTTEEKFSFTLHLENHISHAVEHGGYFILKCNKQCRTTAHFHCLYCSQTVICKDQYIRHVSQCLKTEEFAAPPPPPSVAAFPTPPPPATSVSMPPVSTPLSSDPGTFAPPPHPTPSNCGLTLNRRNVKLHILRQHHPKKMAVTAQNHLKSQCVDYTNGVYAVAKSFSTPSTPIHVIKKTWGSERRTSCDLDICRINTEFAKQSNIRSYECHHLQALAYCPPAERDIPLLIEQVLQTMVDDLWFGEDKKERCLAQQKKGINAGAPLSSLVTVCGPSYKKYISVFEPTISYYSRLGHVIVTYDANTNSWHCPCARPRQSCLHKYVAKWHLFEVDRELFRKTRSVWRRTASHNIFPPMWKVLRKRKESDTHLKARIYLKWLNTFMKKKIIIMPAVIPSDVVNTSNFPLSFTPSEAFCTECSEVTPLSDPVIITSKARIVTMTNVIEGISMYSKECFRCGMVYRYQEWSDGIHNFDDHILLSIHLCHFLHNSLQTHQAVGSANEVLERTSGKAFPSKKRILQAYLSFEAPSDHTYTFSCVTCGYYPVSVVMDLHKKGVFSMPVSSIEEPPEDFDGHVNAENFWELVSLEIISRGLVPSNKANPFVVRPSYHNWAPWIGPHTRSGDLLLNKEYEKVHSPYSAKEESEFTVTEDQLTDELL</sequence>
<feature type="compositionally biased region" description="Low complexity" evidence="1">
    <location>
        <begin position="117"/>
        <end position="131"/>
    </location>
</feature>
<dbReference type="InterPro" id="IPR040648">
    <property type="entry name" value="HMGXB3_CxC4"/>
</dbReference>
<dbReference type="RefSeq" id="XP_042600016.1">
    <property type="nucleotide sequence ID" value="XM_042744082.1"/>
</dbReference>
<reference evidence="3" key="1">
    <citation type="submission" date="2025-08" db="UniProtKB">
        <authorList>
            <consortium name="RefSeq"/>
        </authorList>
    </citation>
    <scope>IDENTIFICATION</scope>
    <source>
        <tissue evidence="3">Muscle</tissue>
    </source>
</reference>
<feature type="region of interest" description="Disordered" evidence="1">
    <location>
        <begin position="101"/>
        <end position="131"/>
    </location>
</feature>
<dbReference type="Pfam" id="PF18717">
    <property type="entry name" value="CxC4"/>
    <property type="match status" value="1"/>
</dbReference>
<accession>A0A9Q9XDY4</accession>
<dbReference type="AlphaFoldDB" id="A0A9Q9XDY4"/>
<dbReference type="PANTHER" id="PTHR17609">
    <property type="entry name" value="HMG DOMAIN-CONTAINING PROTEIN 3"/>
    <property type="match status" value="1"/>
</dbReference>
<proteinExistence type="predicted"/>
<evidence type="ECO:0000256" key="1">
    <source>
        <dbReference type="SAM" id="MobiDB-lite"/>
    </source>
</evidence>
<gene>
    <name evidence="3" type="primary">LOC109070584</name>
</gene>
<evidence type="ECO:0000313" key="3">
    <source>
        <dbReference type="RefSeq" id="XP_042600016.1"/>
    </source>
</evidence>
<name>A0A9Q9XDY4_CYPCA</name>
<feature type="domain" description="HMG" evidence="2">
    <location>
        <begin position="432"/>
        <end position="551"/>
    </location>
</feature>
<dbReference type="Proteomes" id="UP001155660">
    <property type="component" value="Chromosome A1"/>
</dbReference>
<dbReference type="InterPro" id="IPR039598">
    <property type="entry name" value="HMGXB3"/>
</dbReference>
<organism evidence="3">
    <name type="scientific">Cyprinus carpio</name>
    <name type="common">Common carp</name>
    <dbReference type="NCBI Taxonomy" id="7962"/>
    <lineage>
        <taxon>Eukaryota</taxon>
        <taxon>Metazoa</taxon>
        <taxon>Chordata</taxon>
        <taxon>Craniata</taxon>
        <taxon>Vertebrata</taxon>
        <taxon>Euteleostomi</taxon>
        <taxon>Actinopterygii</taxon>
        <taxon>Neopterygii</taxon>
        <taxon>Teleostei</taxon>
        <taxon>Ostariophysi</taxon>
        <taxon>Cypriniformes</taxon>
        <taxon>Cyprinidae</taxon>
        <taxon>Cyprininae</taxon>
        <taxon>Cyprinus</taxon>
    </lineage>
</organism>
<evidence type="ECO:0000259" key="2">
    <source>
        <dbReference type="Pfam" id="PF18717"/>
    </source>
</evidence>